<dbReference type="InterPro" id="IPR006311">
    <property type="entry name" value="TAT_signal"/>
</dbReference>
<dbReference type="PANTHER" id="PTHR42941:SF1">
    <property type="entry name" value="SLL1037 PROTEIN"/>
    <property type="match status" value="1"/>
</dbReference>
<dbReference type="Gene3D" id="3.40.190.10">
    <property type="entry name" value="Periplasmic binding protein-like II"/>
    <property type="match status" value="2"/>
</dbReference>
<dbReference type="RefSeq" id="WP_094076095.1">
    <property type="nucleotide sequence ID" value="NZ_NBYO01000001.1"/>
</dbReference>
<dbReference type="Proteomes" id="UP000215405">
    <property type="component" value="Unassembled WGS sequence"/>
</dbReference>
<dbReference type="SUPFAM" id="SSF53850">
    <property type="entry name" value="Periplasmic binding protein-like II"/>
    <property type="match status" value="1"/>
</dbReference>
<accession>A0A231V1Z6</accession>
<comment type="caution">
    <text evidence="1">The sequence shown here is derived from an EMBL/GenBank/DDBJ whole genome shotgun (WGS) entry which is preliminary data.</text>
</comment>
<dbReference type="EMBL" id="NBYO01000001">
    <property type="protein sequence ID" value="OXT02134.1"/>
    <property type="molecule type" value="Genomic_DNA"/>
</dbReference>
<evidence type="ECO:0000313" key="2">
    <source>
        <dbReference type="Proteomes" id="UP000215405"/>
    </source>
</evidence>
<gene>
    <name evidence="1" type="ORF">B7H23_04210</name>
</gene>
<dbReference type="Pfam" id="PF16868">
    <property type="entry name" value="NMT1_3"/>
    <property type="match status" value="1"/>
</dbReference>
<protein>
    <submittedName>
        <fullName evidence="1">C4-dicarboxylate ABC transporter substrate-binding protein</fullName>
    </submittedName>
</protein>
<evidence type="ECO:0000313" key="1">
    <source>
        <dbReference type="EMBL" id="OXT02134.1"/>
    </source>
</evidence>
<organism evidence="1 2">
    <name type="scientific">Notoacmeibacter marinus</name>
    <dbReference type="NCBI Taxonomy" id="1876515"/>
    <lineage>
        <taxon>Bacteria</taxon>
        <taxon>Pseudomonadati</taxon>
        <taxon>Pseudomonadota</taxon>
        <taxon>Alphaproteobacteria</taxon>
        <taxon>Hyphomicrobiales</taxon>
        <taxon>Notoacmeibacteraceae</taxon>
        <taxon>Notoacmeibacter</taxon>
    </lineage>
</organism>
<sequence length="349" mass="36972">MKAIRASLNTSRRNVLMGGSAAALVGLLGAPRGLRAAEGSEYVLSTASTGGTFYPVGVAIATLTQVRLAPETGIRLNAINSAGSGENVYLLKRNEAQFAIMQSVFGHFARTGSGALSELEPQRDIRAISMLWNNVEHPVIRNDFVDTGTIDDLAALKGHPVSFGRPNSGTIGSNTVMLNNLGYDLDSDFDLTSLSYNATVDAFMNGQIDGAIIGGGVPVGAVTRLMASAGSEISLLSYTEDQIAKANADLGIWSPYVILAGTYPGQSQDHMTMATPNLLTCRSDVPDEHVYRIVKTMYENLPFLQAIHGATKEMALENAIQGSPLPIHPGAVSFYREAGVDVPQSLLAD</sequence>
<dbReference type="PANTHER" id="PTHR42941">
    <property type="entry name" value="SLL1037 PROTEIN"/>
    <property type="match status" value="1"/>
</dbReference>
<reference evidence="2" key="1">
    <citation type="journal article" date="2017" name="Int. J. Syst. Evol. Microbiol.">
        <title>Notoacmeibacter marinus gen. nov., sp. nov., isolated from the gut of a limpet and proposal of Notoacmeibacteraceae fam. nov. in the order Rhizobiales of the class Alphaproteobacteria.</title>
        <authorList>
            <person name="Huang Z."/>
            <person name="Guo F."/>
            <person name="Lai Q."/>
        </authorList>
    </citation>
    <scope>NUCLEOTIDE SEQUENCE [LARGE SCALE GENOMIC DNA]</scope>
    <source>
        <strain evidence="2">XMTR2A4</strain>
    </source>
</reference>
<dbReference type="AlphaFoldDB" id="A0A231V1Z6"/>
<dbReference type="PROSITE" id="PS51318">
    <property type="entry name" value="TAT"/>
    <property type="match status" value="1"/>
</dbReference>
<dbReference type="CDD" id="cd13520">
    <property type="entry name" value="PBP2_TAXI_TRAP"/>
    <property type="match status" value="1"/>
</dbReference>
<keyword evidence="2" id="KW-1185">Reference proteome</keyword>
<dbReference type="InterPro" id="IPR011852">
    <property type="entry name" value="TRAP_TAXI"/>
</dbReference>
<proteinExistence type="predicted"/>
<name>A0A231V1Z6_9HYPH</name>
<dbReference type="NCBIfam" id="TIGR02122">
    <property type="entry name" value="TRAP_TAXI"/>
    <property type="match status" value="1"/>
</dbReference>